<feature type="compositionally biased region" description="Polar residues" evidence="1">
    <location>
        <begin position="64"/>
        <end position="73"/>
    </location>
</feature>
<accession>A0A3B3D6J8</accession>
<evidence type="ECO:0000256" key="1">
    <source>
        <dbReference type="SAM" id="MobiDB-lite"/>
    </source>
</evidence>
<reference evidence="2" key="2">
    <citation type="submission" date="2025-09" db="UniProtKB">
        <authorList>
            <consortium name="Ensembl"/>
        </authorList>
    </citation>
    <scope>IDENTIFICATION</scope>
</reference>
<reference evidence="2" key="1">
    <citation type="submission" date="2025-08" db="UniProtKB">
        <authorList>
            <consortium name="Ensembl"/>
        </authorList>
    </citation>
    <scope>IDENTIFICATION</scope>
</reference>
<proteinExistence type="predicted"/>
<feature type="compositionally biased region" description="Basic and acidic residues" evidence="1">
    <location>
        <begin position="77"/>
        <end position="91"/>
    </location>
</feature>
<feature type="compositionally biased region" description="Basic and acidic residues" evidence="1">
    <location>
        <begin position="1"/>
        <end position="17"/>
    </location>
</feature>
<feature type="compositionally biased region" description="Basic and acidic residues" evidence="1">
    <location>
        <begin position="48"/>
        <end position="63"/>
    </location>
</feature>
<feature type="compositionally biased region" description="Basic and acidic residues" evidence="1">
    <location>
        <begin position="168"/>
        <end position="193"/>
    </location>
</feature>
<dbReference type="PaxDb" id="30732-ENSOMEP00000025099"/>
<feature type="compositionally biased region" description="Acidic residues" evidence="1">
    <location>
        <begin position="194"/>
        <end position="203"/>
    </location>
</feature>
<organism evidence="2 3">
    <name type="scientific">Oryzias melastigma</name>
    <name type="common">Marine medaka</name>
    <dbReference type="NCBI Taxonomy" id="30732"/>
    <lineage>
        <taxon>Eukaryota</taxon>
        <taxon>Metazoa</taxon>
        <taxon>Chordata</taxon>
        <taxon>Craniata</taxon>
        <taxon>Vertebrata</taxon>
        <taxon>Euteleostomi</taxon>
        <taxon>Actinopterygii</taxon>
        <taxon>Neopterygii</taxon>
        <taxon>Teleostei</taxon>
        <taxon>Neoteleostei</taxon>
        <taxon>Acanthomorphata</taxon>
        <taxon>Ovalentaria</taxon>
        <taxon>Atherinomorphae</taxon>
        <taxon>Beloniformes</taxon>
        <taxon>Adrianichthyidae</taxon>
        <taxon>Oryziinae</taxon>
        <taxon>Oryzias</taxon>
    </lineage>
</organism>
<dbReference type="OMA" id="GQHEVGQ"/>
<dbReference type="AlphaFoldDB" id="A0A3B3D6J8"/>
<dbReference type="GeneTree" id="ENSGT01150000287942"/>
<feature type="region of interest" description="Disordered" evidence="1">
    <location>
        <begin position="35"/>
        <end position="91"/>
    </location>
</feature>
<evidence type="ECO:0000313" key="2">
    <source>
        <dbReference type="Ensembl" id="ENSOMEP00000025099.1"/>
    </source>
</evidence>
<dbReference type="Proteomes" id="UP000261560">
    <property type="component" value="Unplaced"/>
</dbReference>
<sequence>MQQRCIADRKSGFRREGSYQYGHPVVVERRCSLLHSFDSPREEEEREDPCRDETTEQLPKKQANESMQQTARGTDNPPDHVPHEQEKGVPSRRAEVLPIDAHHDVGVPVQELDAFLQTPEAALHAAQQEFSKLVLSTWKTILQNDPDDLDQRQDQRAKSQGARVVPTQEDRGEDGVSRDVARLLEGPVGRDEVGAPEEQEEVVELEHDPVPVIDGLAAIEGKQALSVRTLS</sequence>
<dbReference type="Ensembl" id="ENSOMET00000007974.1">
    <property type="protein sequence ID" value="ENSOMEP00000025099.1"/>
    <property type="gene ID" value="ENSOMEG00000006133.1"/>
</dbReference>
<feature type="region of interest" description="Disordered" evidence="1">
    <location>
        <begin position="146"/>
        <end position="207"/>
    </location>
</feature>
<name>A0A3B3D6J8_ORYME</name>
<feature type="region of interest" description="Disordered" evidence="1">
    <location>
        <begin position="1"/>
        <end position="21"/>
    </location>
</feature>
<keyword evidence="3" id="KW-1185">Reference proteome</keyword>
<evidence type="ECO:0000313" key="3">
    <source>
        <dbReference type="Proteomes" id="UP000261560"/>
    </source>
</evidence>
<protein>
    <submittedName>
        <fullName evidence="2">Uncharacterized protein</fullName>
    </submittedName>
</protein>